<organism evidence="1 2">
    <name type="scientific">Persea americana</name>
    <name type="common">Avocado</name>
    <dbReference type="NCBI Taxonomy" id="3435"/>
    <lineage>
        <taxon>Eukaryota</taxon>
        <taxon>Viridiplantae</taxon>
        <taxon>Streptophyta</taxon>
        <taxon>Embryophyta</taxon>
        <taxon>Tracheophyta</taxon>
        <taxon>Spermatophyta</taxon>
        <taxon>Magnoliopsida</taxon>
        <taxon>Magnoliidae</taxon>
        <taxon>Laurales</taxon>
        <taxon>Lauraceae</taxon>
        <taxon>Persea</taxon>
    </lineage>
</organism>
<keyword evidence="2" id="KW-1185">Reference proteome</keyword>
<dbReference type="EMBL" id="CM056812">
    <property type="protein sequence ID" value="KAJ8617321.1"/>
    <property type="molecule type" value="Genomic_DNA"/>
</dbReference>
<gene>
    <name evidence="1" type="ORF">MRB53_013507</name>
</gene>
<evidence type="ECO:0000313" key="1">
    <source>
        <dbReference type="EMBL" id="KAJ8617321.1"/>
    </source>
</evidence>
<dbReference type="Proteomes" id="UP001234297">
    <property type="component" value="Chromosome 4"/>
</dbReference>
<accession>A0ACC2K896</accession>
<protein>
    <submittedName>
        <fullName evidence="1">Uncharacterized protein</fullName>
    </submittedName>
</protein>
<comment type="caution">
    <text evidence="1">The sequence shown here is derived from an EMBL/GenBank/DDBJ whole genome shotgun (WGS) entry which is preliminary data.</text>
</comment>
<name>A0ACC2K896_PERAE</name>
<reference evidence="1 2" key="1">
    <citation type="journal article" date="2022" name="Hortic Res">
        <title>A haplotype resolved chromosomal level avocado genome allows analysis of novel avocado genes.</title>
        <authorList>
            <person name="Nath O."/>
            <person name="Fletcher S.J."/>
            <person name="Hayward A."/>
            <person name="Shaw L.M."/>
            <person name="Masouleh A.K."/>
            <person name="Furtado A."/>
            <person name="Henry R.J."/>
            <person name="Mitter N."/>
        </authorList>
    </citation>
    <scope>NUCLEOTIDE SEQUENCE [LARGE SCALE GENOMIC DNA]</scope>
    <source>
        <strain evidence="2">cv. Hass</strain>
    </source>
</reference>
<proteinExistence type="predicted"/>
<evidence type="ECO:0000313" key="2">
    <source>
        <dbReference type="Proteomes" id="UP001234297"/>
    </source>
</evidence>
<sequence length="318" mass="35529">MIIEVKESTMVRPTQDTHEGTLWLSNADLLMPRMHTPSVYFYRPNGSTNFFEPQILKEALSKALVHFYPIAGRLKINEDGRIEIERNGKGVLFIEAETDAVLDDLGDFAPTMRLKPLVPTVDSIEDFSSHVLLLLQVTRFRCGGVSLGVGMQHYVADGASGLHFINHWADVARGLDLHTPPFFDRTLLQARDPPTSTFPHVEFHPPPPMKNPPHTRISEADPSASIFKITRNQLNTLKSKSKNGPHSTTSYSSFELLAAHVWRCICKARGLPDDQQTKLYIPVDARTRFDLALPPGYFGNAIFMATLTVAVGDLTLIR</sequence>